<keyword evidence="1" id="KW-0245">EGF-like domain</keyword>
<comment type="caution">
    <text evidence="1">Lacks conserved residue(s) required for the propagation of feature annotation.</text>
</comment>
<gene>
    <name evidence="5" type="primary">ATRAID</name>
</gene>
<feature type="disulfide bond" evidence="1">
    <location>
        <begin position="270"/>
        <end position="279"/>
    </location>
</feature>
<evidence type="ECO:0000313" key="6">
    <source>
        <dbReference type="Proteomes" id="UP000694404"/>
    </source>
</evidence>
<dbReference type="InterPro" id="IPR042350">
    <property type="entry name" value="ATRAID"/>
</dbReference>
<dbReference type="GeneTree" id="ENSGT00390000017252"/>
<dbReference type="PANTHER" id="PTHR15926">
    <property type="entry name" value="ALL-TRANS RETINOIC ACID-INDUCED DIFFERENTIATION FACTOR"/>
    <property type="match status" value="1"/>
</dbReference>
<dbReference type="GO" id="GO:0006855">
    <property type="term" value="P:xenobiotic transmembrane transport"/>
    <property type="evidence" value="ECO:0007669"/>
    <property type="project" value="Ensembl"/>
</dbReference>
<keyword evidence="6" id="KW-1185">Reference proteome</keyword>
<dbReference type="GO" id="GO:0033689">
    <property type="term" value="P:negative regulation of osteoblast proliferation"/>
    <property type="evidence" value="ECO:0007669"/>
    <property type="project" value="Ensembl"/>
</dbReference>
<dbReference type="GO" id="GO:0010468">
    <property type="term" value="P:regulation of gene expression"/>
    <property type="evidence" value="ECO:0007669"/>
    <property type="project" value="Ensembl"/>
</dbReference>
<dbReference type="OMA" id="WLCPENS"/>
<feature type="domain" description="EGF-like" evidence="4">
    <location>
        <begin position="243"/>
        <end position="280"/>
    </location>
</feature>
<keyword evidence="1" id="KW-1015">Disulfide bond</keyword>
<dbReference type="InterPro" id="IPR000742">
    <property type="entry name" value="EGF"/>
</dbReference>
<dbReference type="GO" id="GO:0005635">
    <property type="term" value="C:nuclear envelope"/>
    <property type="evidence" value="ECO:0007669"/>
    <property type="project" value="Ensembl"/>
</dbReference>
<keyword evidence="3" id="KW-0472">Membrane</keyword>
<reference evidence="5" key="2">
    <citation type="submission" date="2025-09" db="UniProtKB">
        <authorList>
            <consortium name="Ensembl"/>
        </authorList>
    </citation>
    <scope>IDENTIFICATION</scope>
</reference>
<dbReference type="GO" id="GO:0042177">
    <property type="term" value="P:negative regulation of protein catabolic process"/>
    <property type="evidence" value="ECO:0007669"/>
    <property type="project" value="Ensembl"/>
</dbReference>
<dbReference type="GO" id="GO:0045669">
    <property type="term" value="P:positive regulation of osteoblast differentiation"/>
    <property type="evidence" value="ECO:0007669"/>
    <property type="project" value="Ensembl"/>
</dbReference>
<evidence type="ECO:0000256" key="1">
    <source>
        <dbReference type="PROSITE-ProRule" id="PRU00076"/>
    </source>
</evidence>
<feature type="compositionally biased region" description="Basic and acidic residues" evidence="2">
    <location>
        <begin position="36"/>
        <end position="45"/>
    </location>
</feature>
<dbReference type="AlphaFoldDB" id="A0A8C0GD58"/>
<feature type="region of interest" description="Disordered" evidence="2">
    <location>
        <begin position="26"/>
        <end position="64"/>
    </location>
</feature>
<accession>A0A8C0GD58</accession>
<keyword evidence="3" id="KW-0812">Transmembrane</keyword>
<proteinExistence type="predicted"/>
<dbReference type="Proteomes" id="UP000694404">
    <property type="component" value="Unplaced"/>
</dbReference>
<evidence type="ECO:0000313" key="5">
    <source>
        <dbReference type="Ensembl" id="ENSCABP00000006975.1"/>
    </source>
</evidence>
<dbReference type="Ensembl" id="ENSCABT00000007621.1">
    <property type="protein sequence ID" value="ENSCABP00000006975.1"/>
    <property type="gene ID" value="ENSCABG00000005291.1"/>
</dbReference>
<dbReference type="PROSITE" id="PS50026">
    <property type="entry name" value="EGF_3"/>
    <property type="match status" value="1"/>
</dbReference>
<organism evidence="5 6">
    <name type="scientific">Chelonoidis abingdonii</name>
    <name type="common">Abingdon island giant tortoise</name>
    <name type="synonym">Testudo abingdonii</name>
    <dbReference type="NCBI Taxonomy" id="106734"/>
    <lineage>
        <taxon>Eukaryota</taxon>
        <taxon>Metazoa</taxon>
        <taxon>Chordata</taxon>
        <taxon>Craniata</taxon>
        <taxon>Vertebrata</taxon>
        <taxon>Euteleostomi</taxon>
        <taxon>Archelosauria</taxon>
        <taxon>Testudinata</taxon>
        <taxon>Testudines</taxon>
        <taxon>Cryptodira</taxon>
        <taxon>Durocryptodira</taxon>
        <taxon>Testudinoidea</taxon>
        <taxon>Testudinidae</taxon>
        <taxon>Chelonoidis</taxon>
    </lineage>
</organism>
<dbReference type="PROSITE" id="PS00022">
    <property type="entry name" value="EGF_1"/>
    <property type="match status" value="1"/>
</dbReference>
<sequence>MTPVTWGCRRGDGETWTLRLGPAAAARAGGLAGRRGGAERGERGRAGPVVPGPCPDTAGGGWRGPVRSPPDTAWGGLAPSNPIRTLPGGAGAVRSGGAGSLIRWWPAPPLTSPVPPTPQLCSCCPGPVRNGSSVASYCAARPALELQGRCCLNNLSPGRALGLGAPCSPRVLGSPGNGVLMPWDLSVCSDLTENPLENIPNASFQGFTRLQSISLPRALECPGGSMAWDLNTTHGDSRTCQGQRNLCNTWLCPENSQCSPDGPGLVQCLCSGSYHGYKCLREGTFPLLLFYGTLGAVTTTLSLLAWGSQRRKAKAS</sequence>
<name>A0A8C0GD58_CHEAB</name>
<dbReference type="GO" id="GO:0005765">
    <property type="term" value="C:lysosomal membrane"/>
    <property type="evidence" value="ECO:0007669"/>
    <property type="project" value="Ensembl"/>
</dbReference>
<protein>
    <submittedName>
        <fullName evidence="5">All-trans retinoic acid induced differentiation factor</fullName>
    </submittedName>
</protein>
<keyword evidence="3" id="KW-1133">Transmembrane helix</keyword>
<dbReference type="GO" id="GO:0030501">
    <property type="term" value="P:positive regulation of bone mineralization"/>
    <property type="evidence" value="ECO:0007669"/>
    <property type="project" value="Ensembl"/>
</dbReference>
<evidence type="ECO:0000259" key="4">
    <source>
        <dbReference type="PROSITE" id="PS50026"/>
    </source>
</evidence>
<evidence type="ECO:0000256" key="2">
    <source>
        <dbReference type="SAM" id="MobiDB-lite"/>
    </source>
</evidence>
<feature type="transmembrane region" description="Helical" evidence="3">
    <location>
        <begin position="288"/>
        <end position="306"/>
    </location>
</feature>
<reference evidence="5" key="1">
    <citation type="submission" date="2025-08" db="UniProtKB">
        <authorList>
            <consortium name="Ensembl"/>
        </authorList>
    </citation>
    <scope>IDENTIFICATION</scope>
</reference>
<dbReference type="GO" id="GO:0042910">
    <property type="term" value="F:xenobiotic transmembrane transporter activity"/>
    <property type="evidence" value="ECO:0007669"/>
    <property type="project" value="Ensembl"/>
</dbReference>
<dbReference type="GO" id="GO:0048471">
    <property type="term" value="C:perinuclear region of cytoplasm"/>
    <property type="evidence" value="ECO:0007669"/>
    <property type="project" value="Ensembl"/>
</dbReference>
<dbReference type="PANTHER" id="PTHR15926:SF1">
    <property type="entry name" value="ALL-TRANS RETINOIC ACID-INDUCED DIFFERENTIATION FACTOR"/>
    <property type="match status" value="1"/>
</dbReference>
<evidence type="ECO:0000256" key="3">
    <source>
        <dbReference type="SAM" id="Phobius"/>
    </source>
</evidence>